<dbReference type="EnsemblPlants" id="Ma03_t13460.1">
    <property type="protein sequence ID" value="Ma03_p13460.1"/>
    <property type="gene ID" value="Ma03_g13460"/>
</dbReference>
<keyword evidence="2" id="KW-1185">Reference proteome</keyword>
<accession>A0A804IBM8</accession>
<name>A0A804IBM8_MUSAM</name>
<dbReference type="Proteomes" id="UP000012960">
    <property type="component" value="Unplaced"/>
</dbReference>
<evidence type="ECO:0000313" key="1">
    <source>
        <dbReference type="EnsemblPlants" id="Ma03_p13460.1"/>
    </source>
</evidence>
<protein>
    <submittedName>
        <fullName evidence="1">Uncharacterized protein</fullName>
    </submittedName>
</protein>
<organism evidence="1 2">
    <name type="scientific">Musa acuminata subsp. malaccensis</name>
    <name type="common">Wild banana</name>
    <name type="synonym">Musa malaccensis</name>
    <dbReference type="NCBI Taxonomy" id="214687"/>
    <lineage>
        <taxon>Eukaryota</taxon>
        <taxon>Viridiplantae</taxon>
        <taxon>Streptophyta</taxon>
        <taxon>Embryophyta</taxon>
        <taxon>Tracheophyta</taxon>
        <taxon>Spermatophyta</taxon>
        <taxon>Magnoliopsida</taxon>
        <taxon>Liliopsida</taxon>
        <taxon>Zingiberales</taxon>
        <taxon>Musaceae</taxon>
        <taxon>Musa</taxon>
    </lineage>
</organism>
<reference evidence="1" key="1">
    <citation type="submission" date="2021-05" db="UniProtKB">
        <authorList>
            <consortium name="EnsemblPlants"/>
        </authorList>
    </citation>
    <scope>IDENTIFICATION</scope>
    <source>
        <strain evidence="1">subsp. malaccensis</strain>
    </source>
</reference>
<proteinExistence type="predicted"/>
<evidence type="ECO:0000313" key="2">
    <source>
        <dbReference type="Proteomes" id="UP000012960"/>
    </source>
</evidence>
<sequence>MLHQKYAYGASNVFCESNDRSNLSLLKFIISLTTRFYLIHFSPASVLPSCPIMHQGGRETGAMHALMS</sequence>
<dbReference type="Gramene" id="Ma03_t13460.1">
    <property type="protein sequence ID" value="Ma03_p13460.1"/>
    <property type="gene ID" value="Ma03_g13460"/>
</dbReference>
<dbReference type="AlphaFoldDB" id="A0A804IBM8"/>
<dbReference type="InParanoid" id="A0A804IBM8"/>